<evidence type="ECO:0000256" key="7">
    <source>
        <dbReference type="ARBA" id="ARBA00022950"/>
    </source>
</evidence>
<evidence type="ECO:0000256" key="10">
    <source>
        <dbReference type="ARBA" id="ARBA00023296"/>
    </source>
</evidence>
<proteinExistence type="predicted"/>
<evidence type="ECO:0000256" key="6">
    <source>
        <dbReference type="ARBA" id="ARBA00022844"/>
    </source>
</evidence>
<dbReference type="InterPro" id="IPR020991">
    <property type="entry name" value="Connector_podovirus"/>
</dbReference>
<keyword evidence="7" id="KW-0118">Viral capsid assembly</keyword>
<sequence length="495" mass="54920">MTSARGRFDGLDGKRAGLVSRCERFSELTIRSVCPKDGYNEGTDNMTHDVQSVGAMATNNLVNKMMLAMFAPSRPFMRFDMPNVQKKQLLAALGMSDDELKESLSALEMDCVRYLDGIAARPKLYDLMTHLVVTGNALRYMDGDVMRILPLKQYVSRRNARGEVVELIIKESVLKVDVDEDLHAYFVGADPDEPKTFYRWFQFDGKVFQESQWLDDTVIELPKYKGQYKRTDMPATHHVWRLPDGSNYGIGHVEDNSGDLEGLSELTQAELNGAILASEFRWLANPGGLTRPEDVETSKNGDVIPGQEGDLALVSAGAVANSIAVVSASADKWIRRLSAAFLVTGGVQRDAERVTAEEVRMLASELETGLGGIYSRLAVDLQLPLAYWLMDKVADEDFKKSDFRPYIVTGLDALSRNGDLENIRLFVQDVIQITALPPEVSGTLRLDNIFAGLAAGRGLTANHYVKSQEETQQERAAETAIAQEQELEQIEAKRG</sequence>
<evidence type="ECO:0000256" key="4">
    <source>
        <dbReference type="ARBA" id="ARBA00022595"/>
    </source>
</evidence>
<evidence type="ECO:0000256" key="9">
    <source>
        <dbReference type="ARBA" id="ARBA00023219"/>
    </source>
</evidence>
<comment type="function">
    <text evidence="1">Forms the portal vertex of the capsid. This portal plays critical roles in head assembly, genome packaging, neck/tail attachment, and genome ejection. The portal protein multimerizes as a single ring-shaped homododecamer arranged around a central channel.</text>
</comment>
<keyword evidence="10" id="KW-1160">Virus entry into host cell</keyword>
<keyword evidence="3" id="KW-1244">Viral short tail ejection system</keyword>
<evidence type="ECO:0000256" key="8">
    <source>
        <dbReference type="ARBA" id="ARBA00023009"/>
    </source>
</evidence>
<dbReference type="Pfam" id="PF12236">
    <property type="entry name" value="Head-tail_con"/>
    <property type="match status" value="1"/>
</dbReference>
<dbReference type="EMBL" id="MZ592920">
    <property type="protein sequence ID" value="QYW05830.1"/>
    <property type="molecule type" value="Genomic_DNA"/>
</dbReference>
<dbReference type="GO" id="GO:0099002">
    <property type="term" value="P:symbiont genome ejection through host cell envelope, short tail mechanism"/>
    <property type="evidence" value="ECO:0007669"/>
    <property type="project" value="UniProtKB-KW"/>
</dbReference>
<keyword evidence="12" id="KW-1185">Reference proteome</keyword>
<evidence type="ECO:0000313" key="12">
    <source>
        <dbReference type="Proteomes" id="UP000828797"/>
    </source>
</evidence>
<reference evidence="11" key="1">
    <citation type="submission" date="2021-07" db="EMBL/GenBank/DDBJ databases">
        <authorList>
            <person name="Wang J."/>
            <person name="Yang M."/>
        </authorList>
    </citation>
    <scope>NUCLEOTIDE SEQUENCE</scope>
</reference>
<dbReference type="Proteomes" id="UP000828797">
    <property type="component" value="Segment"/>
</dbReference>
<dbReference type="RefSeq" id="YP_010648418.1">
    <property type="nucleotide sequence ID" value="NC_070758.1"/>
</dbReference>
<keyword evidence="9" id="KW-0231">Viral genome packaging</keyword>
<organism evidence="11 12">
    <name type="scientific">Vibrio phage vB_VpaP_G1</name>
    <dbReference type="NCBI Taxonomy" id="2862773"/>
    <lineage>
        <taxon>Viruses</taxon>
        <taxon>Duplodnaviria</taxon>
        <taxon>Heunggongvirae</taxon>
        <taxon>Uroviricota</taxon>
        <taxon>Caudoviricetes</taxon>
        <taxon>Autographivirales</taxon>
        <taxon>Youngvirus</taxon>
        <taxon>Youngvirus G1</taxon>
    </lineage>
</organism>
<keyword evidence="6" id="KW-0946">Virion</keyword>
<dbReference type="KEGG" id="vg:77923857"/>
<keyword evidence="4" id="KW-1162">Viral penetration into host cytoplasm</keyword>
<evidence type="ECO:0000256" key="5">
    <source>
        <dbReference type="ARBA" id="ARBA00022612"/>
    </source>
</evidence>
<evidence type="ECO:0000256" key="2">
    <source>
        <dbReference type="ARBA" id="ARBA00004328"/>
    </source>
</evidence>
<keyword evidence="5" id="KW-1188">Viral release from host cell</keyword>
<name>A0AAE8BMQ0_9CAUD</name>
<comment type="subcellular location">
    <subcellularLocation>
        <location evidence="2">Virion</location>
    </subcellularLocation>
</comment>
<protein>
    <submittedName>
        <fullName evidence="11">Head-to-tail connector protein</fullName>
    </submittedName>
</protein>
<keyword evidence="8" id="KW-1171">Viral genome ejection through host cell envelope</keyword>
<evidence type="ECO:0000256" key="1">
    <source>
        <dbReference type="ARBA" id="ARBA00003421"/>
    </source>
</evidence>
<evidence type="ECO:0000256" key="3">
    <source>
        <dbReference type="ARBA" id="ARBA00022470"/>
    </source>
</evidence>
<accession>A0AAE8BMQ0</accession>
<dbReference type="GeneID" id="77923857"/>
<evidence type="ECO:0000313" key="11">
    <source>
        <dbReference type="EMBL" id="QYW05830.1"/>
    </source>
</evidence>
<dbReference type="GO" id="GO:0044423">
    <property type="term" value="C:virion component"/>
    <property type="evidence" value="ECO:0007669"/>
    <property type="project" value="UniProtKB-KW"/>
</dbReference>